<accession>A0A164PF91</accession>
<dbReference type="STRING" id="455432.AWN90_19110"/>
<dbReference type="OrthoDB" id="9814088at2"/>
<comment type="caution">
    <text evidence="2">The sequence shown here is derived from an EMBL/GenBank/DDBJ whole genome shotgun (WGS) entry which is preliminary data.</text>
</comment>
<feature type="compositionally biased region" description="Polar residues" evidence="1">
    <location>
        <begin position="23"/>
        <end position="35"/>
    </location>
</feature>
<gene>
    <name evidence="2" type="ORF">AWN90_19110</name>
</gene>
<dbReference type="AlphaFoldDB" id="A0A164PF91"/>
<proteinExistence type="predicted"/>
<evidence type="ECO:0000256" key="1">
    <source>
        <dbReference type="SAM" id="MobiDB-lite"/>
    </source>
</evidence>
<organism evidence="2 3">
    <name type="scientific">Nocardia terpenica</name>
    <dbReference type="NCBI Taxonomy" id="455432"/>
    <lineage>
        <taxon>Bacteria</taxon>
        <taxon>Bacillati</taxon>
        <taxon>Actinomycetota</taxon>
        <taxon>Actinomycetes</taxon>
        <taxon>Mycobacteriales</taxon>
        <taxon>Nocardiaceae</taxon>
        <taxon>Nocardia</taxon>
    </lineage>
</organism>
<name>A0A164PF91_9NOCA</name>
<dbReference type="Proteomes" id="UP000076512">
    <property type="component" value="Unassembled WGS sequence"/>
</dbReference>
<protein>
    <submittedName>
        <fullName evidence="2">Uncharacterized protein</fullName>
    </submittedName>
</protein>
<reference evidence="2 3" key="1">
    <citation type="submission" date="2016-04" db="EMBL/GenBank/DDBJ databases">
        <authorList>
            <person name="Evans L.H."/>
            <person name="Alamgir A."/>
            <person name="Owens N."/>
            <person name="Weber N.D."/>
            <person name="Virtaneva K."/>
            <person name="Barbian K."/>
            <person name="Babar A."/>
            <person name="Rosenke K."/>
        </authorList>
    </citation>
    <scope>NUCLEOTIDE SEQUENCE [LARGE SCALE GENOMIC DNA]</scope>
    <source>
        <strain evidence="2 3">IFM 0406</strain>
    </source>
</reference>
<feature type="region of interest" description="Disordered" evidence="1">
    <location>
        <begin position="1"/>
        <end position="70"/>
    </location>
</feature>
<evidence type="ECO:0000313" key="2">
    <source>
        <dbReference type="EMBL" id="KZM75491.1"/>
    </source>
</evidence>
<keyword evidence="3" id="KW-1185">Reference proteome</keyword>
<evidence type="ECO:0000313" key="3">
    <source>
        <dbReference type="Proteomes" id="UP000076512"/>
    </source>
</evidence>
<sequence>MAANPGATPLPPTPAELRATAQLGDQQNRSAQQPSAPVADRTGTRPDPRRKPAPQNADAEQSGRETTEFSAAQRIEQIIVDAGLDDEQVESLSFDLEAWLDASAAQSPYADALRERLTRRIAEIRSLTGDAADTTIDRNQPSEAGQIDAVVRETAAGTDIEAPADGESDAGLPEPVDFVPGTAVLVPDDPKDRARANLDVIRLLDAIDSEDRFATPDEQAVLATWSGWGAIPEVFARQAIGWDDERADAKAASGHRIIRVGGQVAPGWRT</sequence>
<dbReference type="RefSeq" id="WP_067582966.1">
    <property type="nucleotide sequence ID" value="NZ_JABMCZ010000001.1"/>
</dbReference>
<dbReference type="EMBL" id="LWGR01000003">
    <property type="protein sequence ID" value="KZM75491.1"/>
    <property type="molecule type" value="Genomic_DNA"/>
</dbReference>